<organism evidence="2 3">
    <name type="scientific">Pleurodeles waltl</name>
    <name type="common">Iberian ribbed newt</name>
    <dbReference type="NCBI Taxonomy" id="8319"/>
    <lineage>
        <taxon>Eukaryota</taxon>
        <taxon>Metazoa</taxon>
        <taxon>Chordata</taxon>
        <taxon>Craniata</taxon>
        <taxon>Vertebrata</taxon>
        <taxon>Euteleostomi</taxon>
        <taxon>Amphibia</taxon>
        <taxon>Batrachia</taxon>
        <taxon>Caudata</taxon>
        <taxon>Salamandroidea</taxon>
        <taxon>Salamandridae</taxon>
        <taxon>Pleurodelinae</taxon>
        <taxon>Pleurodeles</taxon>
    </lineage>
</organism>
<reference evidence="2" key="1">
    <citation type="journal article" date="2022" name="bioRxiv">
        <title>Sequencing and chromosome-scale assembly of the giantPleurodeles waltlgenome.</title>
        <authorList>
            <person name="Brown T."/>
            <person name="Elewa A."/>
            <person name="Iarovenko S."/>
            <person name="Subramanian E."/>
            <person name="Araus A.J."/>
            <person name="Petzold A."/>
            <person name="Susuki M."/>
            <person name="Suzuki K.-i.T."/>
            <person name="Hayashi T."/>
            <person name="Toyoda A."/>
            <person name="Oliveira C."/>
            <person name="Osipova E."/>
            <person name="Leigh N.D."/>
            <person name="Simon A."/>
            <person name="Yun M.H."/>
        </authorList>
    </citation>
    <scope>NUCLEOTIDE SEQUENCE</scope>
    <source>
        <strain evidence="2">20211129_DDA</strain>
        <tissue evidence="2">Liver</tissue>
    </source>
</reference>
<dbReference type="Proteomes" id="UP001066276">
    <property type="component" value="Chromosome 3_2"/>
</dbReference>
<proteinExistence type="predicted"/>
<accession>A0AAV7TVE5</accession>
<evidence type="ECO:0000313" key="3">
    <source>
        <dbReference type="Proteomes" id="UP001066276"/>
    </source>
</evidence>
<comment type="caution">
    <text evidence="2">The sequence shown here is derived from an EMBL/GenBank/DDBJ whole genome shotgun (WGS) entry which is preliminary data.</text>
</comment>
<dbReference type="AlphaFoldDB" id="A0AAV7TVE5"/>
<evidence type="ECO:0000256" key="1">
    <source>
        <dbReference type="SAM" id="MobiDB-lite"/>
    </source>
</evidence>
<keyword evidence="3" id="KW-1185">Reference proteome</keyword>
<dbReference type="EMBL" id="JANPWB010000006">
    <property type="protein sequence ID" value="KAJ1180231.1"/>
    <property type="molecule type" value="Genomic_DNA"/>
</dbReference>
<name>A0AAV7TVE5_PLEWA</name>
<evidence type="ECO:0000313" key="2">
    <source>
        <dbReference type="EMBL" id="KAJ1180231.1"/>
    </source>
</evidence>
<sequence length="73" mass="7874">MQINAVTGQRTAEIRLLQQMAVQQKKEVREKLIVVGSAGRRKGSYPWAKNPSSGVRTPADPQVMKGAGAEATP</sequence>
<protein>
    <submittedName>
        <fullName evidence="2">Uncharacterized protein</fullName>
    </submittedName>
</protein>
<gene>
    <name evidence="2" type="ORF">NDU88_005453</name>
</gene>
<feature type="region of interest" description="Disordered" evidence="1">
    <location>
        <begin position="40"/>
        <end position="73"/>
    </location>
</feature>